<evidence type="ECO:0008006" key="4">
    <source>
        <dbReference type="Google" id="ProtNLM"/>
    </source>
</evidence>
<dbReference type="Proteomes" id="UP001362999">
    <property type="component" value="Unassembled WGS sequence"/>
</dbReference>
<comment type="caution">
    <text evidence="2">The sequence shown here is derived from an EMBL/GenBank/DDBJ whole genome shotgun (WGS) entry which is preliminary data.</text>
</comment>
<evidence type="ECO:0000256" key="1">
    <source>
        <dbReference type="SAM" id="MobiDB-lite"/>
    </source>
</evidence>
<dbReference type="AlphaFoldDB" id="A0AAW0AJ37"/>
<accession>A0AAW0AJ37</accession>
<gene>
    <name evidence="2" type="ORF">R3P38DRAFT_3279276</name>
</gene>
<name>A0AAW0AJ37_9AGAR</name>
<evidence type="ECO:0000313" key="2">
    <source>
        <dbReference type="EMBL" id="KAK7012804.1"/>
    </source>
</evidence>
<feature type="region of interest" description="Disordered" evidence="1">
    <location>
        <begin position="1"/>
        <end position="23"/>
    </location>
</feature>
<dbReference type="InterPro" id="IPR011333">
    <property type="entry name" value="SKP1/BTB/POZ_sf"/>
</dbReference>
<dbReference type="Gene3D" id="3.30.710.10">
    <property type="entry name" value="Potassium Channel Kv1.1, Chain A"/>
    <property type="match status" value="1"/>
</dbReference>
<dbReference type="EMBL" id="JAWWNJ010000063">
    <property type="protein sequence ID" value="KAK7012804.1"/>
    <property type="molecule type" value="Genomic_DNA"/>
</dbReference>
<sequence length="267" mass="29860">MSVGDTADPIDAQSPADNTSSASRHQDYYLQTVVFKGRSWIQVEDCLFNVPRYHFERGSEVFAGMFSVPQPGGDTCKEGQGDSNPIVLVGKSSADFQALLKILYPLDIEPVMKNSSTWMTTGEWISVLKLSTEWRFLHIRKMAIEMLASTTEISSVQRIVLARKYEVASWLCRGYLELAQSTESISDEEGELLGWKTAFRLIQARERTPSVRLMNCVNCGCSQCLECSNCGRRQVPQNQARAGSIDAIVESIFAEEFRQAELASAEY</sequence>
<reference evidence="2 3" key="1">
    <citation type="journal article" date="2024" name="J Genomics">
        <title>Draft genome sequencing and assembly of Favolaschia claudopus CIRM-BRFM 2984 isolated from oak limbs.</title>
        <authorList>
            <person name="Navarro D."/>
            <person name="Drula E."/>
            <person name="Chaduli D."/>
            <person name="Cazenave R."/>
            <person name="Ahrendt S."/>
            <person name="Wang J."/>
            <person name="Lipzen A."/>
            <person name="Daum C."/>
            <person name="Barry K."/>
            <person name="Grigoriev I.V."/>
            <person name="Favel A."/>
            <person name="Rosso M.N."/>
            <person name="Martin F."/>
        </authorList>
    </citation>
    <scope>NUCLEOTIDE SEQUENCE [LARGE SCALE GENOMIC DNA]</scope>
    <source>
        <strain evidence="2 3">CIRM-BRFM 2984</strain>
    </source>
</reference>
<proteinExistence type="predicted"/>
<keyword evidence="3" id="KW-1185">Reference proteome</keyword>
<protein>
    <recommendedName>
        <fullName evidence="4">BTB domain-containing protein</fullName>
    </recommendedName>
</protein>
<evidence type="ECO:0000313" key="3">
    <source>
        <dbReference type="Proteomes" id="UP001362999"/>
    </source>
</evidence>
<organism evidence="2 3">
    <name type="scientific">Favolaschia claudopus</name>
    <dbReference type="NCBI Taxonomy" id="2862362"/>
    <lineage>
        <taxon>Eukaryota</taxon>
        <taxon>Fungi</taxon>
        <taxon>Dikarya</taxon>
        <taxon>Basidiomycota</taxon>
        <taxon>Agaricomycotina</taxon>
        <taxon>Agaricomycetes</taxon>
        <taxon>Agaricomycetidae</taxon>
        <taxon>Agaricales</taxon>
        <taxon>Marasmiineae</taxon>
        <taxon>Mycenaceae</taxon>
        <taxon>Favolaschia</taxon>
    </lineage>
</organism>